<name>A0AAN8FS02_TRICO</name>
<feature type="transmembrane region" description="Helical" evidence="5">
    <location>
        <begin position="6"/>
        <end position="26"/>
    </location>
</feature>
<proteinExistence type="predicted"/>
<comment type="subcellular location">
    <subcellularLocation>
        <location evidence="1">Membrane</location>
        <topology evidence="1">Multi-pass membrane protein</topology>
    </subcellularLocation>
</comment>
<evidence type="ECO:0000256" key="2">
    <source>
        <dbReference type="ARBA" id="ARBA00022692"/>
    </source>
</evidence>
<dbReference type="PANTHER" id="PTHR10283">
    <property type="entry name" value="SOLUTE CARRIER FAMILY 13 MEMBER"/>
    <property type="match status" value="1"/>
</dbReference>
<keyword evidence="7" id="KW-1185">Reference proteome</keyword>
<comment type="caution">
    <text evidence="6">The sequence shown here is derived from an EMBL/GenBank/DDBJ whole genome shotgun (WGS) entry which is preliminary data.</text>
</comment>
<dbReference type="GO" id="GO:0015141">
    <property type="term" value="F:succinate transmembrane transporter activity"/>
    <property type="evidence" value="ECO:0007669"/>
    <property type="project" value="TreeGrafter"/>
</dbReference>
<evidence type="ECO:0000256" key="5">
    <source>
        <dbReference type="SAM" id="Phobius"/>
    </source>
</evidence>
<dbReference type="GO" id="GO:0015137">
    <property type="term" value="F:citrate transmembrane transporter activity"/>
    <property type="evidence" value="ECO:0007669"/>
    <property type="project" value="TreeGrafter"/>
</dbReference>
<evidence type="ECO:0000256" key="1">
    <source>
        <dbReference type="ARBA" id="ARBA00004141"/>
    </source>
</evidence>
<keyword evidence="2 5" id="KW-0812">Transmembrane</keyword>
<dbReference type="EMBL" id="WIXE01004625">
    <property type="protein sequence ID" value="KAK5982875.1"/>
    <property type="molecule type" value="Genomic_DNA"/>
</dbReference>
<evidence type="ECO:0000256" key="4">
    <source>
        <dbReference type="ARBA" id="ARBA00023136"/>
    </source>
</evidence>
<feature type="transmembrane region" description="Helical" evidence="5">
    <location>
        <begin position="98"/>
        <end position="115"/>
    </location>
</feature>
<dbReference type="PANTHER" id="PTHR10283:SF77">
    <property type="entry name" value="PROTEIN CBG18085"/>
    <property type="match status" value="1"/>
</dbReference>
<evidence type="ECO:0000313" key="6">
    <source>
        <dbReference type="EMBL" id="KAK5982875.1"/>
    </source>
</evidence>
<organism evidence="6 7">
    <name type="scientific">Trichostrongylus colubriformis</name>
    <name type="common">Black scour worm</name>
    <dbReference type="NCBI Taxonomy" id="6319"/>
    <lineage>
        <taxon>Eukaryota</taxon>
        <taxon>Metazoa</taxon>
        <taxon>Ecdysozoa</taxon>
        <taxon>Nematoda</taxon>
        <taxon>Chromadorea</taxon>
        <taxon>Rhabditida</taxon>
        <taxon>Rhabditina</taxon>
        <taxon>Rhabditomorpha</taxon>
        <taxon>Strongyloidea</taxon>
        <taxon>Trichostrongylidae</taxon>
        <taxon>Trichostrongylus</taxon>
    </lineage>
</organism>
<sequence length="154" mass="17433">MGFAIPPMIGYMFSSWIIVQLQFLGVRHVLRIFKPSTEEEAIDEQYIHKAVHTAYNDLGPVTFAEKSTLVIFSLTVAAWITSDPKVIDGWATFFKRGYVTDTCAGMLAVFILFVWPREMPDFVFLRSESGKFSLHTFPGALTLFECTNVHLCAK</sequence>
<keyword evidence="3 5" id="KW-1133">Transmembrane helix</keyword>
<dbReference type="AlphaFoldDB" id="A0AAN8FS02"/>
<accession>A0AAN8FS02</accession>
<evidence type="ECO:0000256" key="3">
    <source>
        <dbReference type="ARBA" id="ARBA00022989"/>
    </source>
</evidence>
<gene>
    <name evidence="6" type="ORF">GCK32_002102</name>
</gene>
<evidence type="ECO:0000313" key="7">
    <source>
        <dbReference type="Proteomes" id="UP001331761"/>
    </source>
</evidence>
<reference evidence="6 7" key="1">
    <citation type="submission" date="2019-10" db="EMBL/GenBank/DDBJ databases">
        <title>Assembly and Annotation for the nematode Trichostrongylus colubriformis.</title>
        <authorList>
            <person name="Martin J."/>
        </authorList>
    </citation>
    <scope>NUCLEOTIDE SEQUENCE [LARGE SCALE GENOMIC DNA]</scope>
    <source>
        <strain evidence="6">G859</strain>
        <tissue evidence="6">Whole worm</tissue>
    </source>
</reference>
<dbReference type="GO" id="GO:0005886">
    <property type="term" value="C:plasma membrane"/>
    <property type="evidence" value="ECO:0007669"/>
    <property type="project" value="TreeGrafter"/>
</dbReference>
<dbReference type="Proteomes" id="UP001331761">
    <property type="component" value="Unassembled WGS sequence"/>
</dbReference>
<protein>
    <submittedName>
        <fullName evidence="6">Uncharacterized protein</fullName>
    </submittedName>
</protein>
<keyword evidence="4 5" id="KW-0472">Membrane</keyword>